<evidence type="ECO:0000259" key="3">
    <source>
        <dbReference type="Pfam" id="PF03781"/>
    </source>
</evidence>
<feature type="domain" description="Sulfatase-modifying factor enzyme-like" evidence="3">
    <location>
        <begin position="191"/>
        <end position="420"/>
    </location>
</feature>
<dbReference type="PANTHER" id="PTHR23150">
    <property type="entry name" value="SULFATASE MODIFYING FACTOR 1, 2"/>
    <property type="match status" value="1"/>
</dbReference>
<dbReference type="InterPro" id="IPR005532">
    <property type="entry name" value="SUMF_dom"/>
</dbReference>
<organism evidence="4">
    <name type="scientific">Flexilinea flocculi</name>
    <dbReference type="NCBI Taxonomy" id="1678840"/>
    <lineage>
        <taxon>Bacteria</taxon>
        <taxon>Bacillati</taxon>
        <taxon>Chloroflexota</taxon>
        <taxon>Anaerolineae</taxon>
        <taxon>Anaerolineales</taxon>
        <taxon>Anaerolineaceae</taxon>
        <taxon>Flexilinea</taxon>
    </lineage>
</organism>
<keyword evidence="2" id="KW-0472">Membrane</keyword>
<dbReference type="GO" id="GO:0120147">
    <property type="term" value="F:formylglycine-generating oxidase activity"/>
    <property type="evidence" value="ECO:0007669"/>
    <property type="project" value="TreeGrafter"/>
</dbReference>
<dbReference type="STRING" id="1678840.ATC1_1372"/>
<evidence type="ECO:0000256" key="2">
    <source>
        <dbReference type="SAM" id="Phobius"/>
    </source>
</evidence>
<reference evidence="4" key="1">
    <citation type="journal article" date="2015" name="Genome Announc.">
        <title>Draft Genome Sequence of Anaerolineae Strain TC1, a Novel Isolate from a Methanogenic Wastewater Treatment System.</title>
        <authorList>
            <person name="Matsuura N."/>
            <person name="Tourlousse D.M."/>
            <person name="Sun L."/>
            <person name="Toyonaga M."/>
            <person name="Kuroda K."/>
            <person name="Ohashi A."/>
            <person name="Cruz R."/>
            <person name="Yamaguchi T."/>
            <person name="Sekiguchi Y."/>
        </authorList>
    </citation>
    <scope>NUCLEOTIDE SEQUENCE [LARGE SCALE GENOMIC DNA]</scope>
    <source>
        <strain evidence="4">TC1</strain>
    </source>
</reference>
<evidence type="ECO:0000313" key="5">
    <source>
        <dbReference type="Proteomes" id="UP000053370"/>
    </source>
</evidence>
<dbReference type="InterPro" id="IPR051043">
    <property type="entry name" value="Sulfatase_Mod_Factor_Kinase"/>
</dbReference>
<feature type="region of interest" description="Disordered" evidence="1">
    <location>
        <begin position="1"/>
        <end position="28"/>
    </location>
</feature>
<name>A0A0S7BI89_9CHLR</name>
<proteinExistence type="predicted"/>
<dbReference type="AlphaFoldDB" id="A0A0S7BI89"/>
<dbReference type="Pfam" id="PF03781">
    <property type="entry name" value="FGE-sulfatase"/>
    <property type="match status" value="1"/>
</dbReference>
<dbReference type="EMBL" id="DF968181">
    <property type="protein sequence ID" value="GAP40106.1"/>
    <property type="molecule type" value="Genomic_DNA"/>
</dbReference>
<dbReference type="InterPro" id="IPR016187">
    <property type="entry name" value="CTDL_fold"/>
</dbReference>
<dbReference type="Gene3D" id="3.90.1580.10">
    <property type="entry name" value="paralog of FGE (formylglycine-generating enzyme)"/>
    <property type="match status" value="1"/>
</dbReference>
<dbReference type="RefSeq" id="WP_062279122.1">
    <property type="nucleotide sequence ID" value="NZ_DF968181.1"/>
</dbReference>
<evidence type="ECO:0000256" key="1">
    <source>
        <dbReference type="SAM" id="MobiDB-lite"/>
    </source>
</evidence>
<dbReference type="OrthoDB" id="9768004at2"/>
<gene>
    <name evidence="4" type="ORF">ATC1_1372</name>
</gene>
<feature type="transmembrane region" description="Helical" evidence="2">
    <location>
        <begin position="53"/>
        <end position="75"/>
    </location>
</feature>
<dbReference type="Proteomes" id="UP000053370">
    <property type="component" value="Unassembled WGS sequence"/>
</dbReference>
<protein>
    <submittedName>
        <fullName evidence="4">Formylglycine-generating enzyme</fullName>
    </submittedName>
</protein>
<dbReference type="PANTHER" id="PTHR23150:SF19">
    <property type="entry name" value="FORMYLGLYCINE-GENERATING ENZYME"/>
    <property type="match status" value="1"/>
</dbReference>
<dbReference type="PATRIC" id="fig|1678840.3.peg.1285"/>
<evidence type="ECO:0000313" key="4">
    <source>
        <dbReference type="EMBL" id="GAP40106.1"/>
    </source>
</evidence>
<accession>A0A0S7BI89</accession>
<keyword evidence="2" id="KW-1133">Transmembrane helix</keyword>
<keyword evidence="2" id="KW-0812">Transmembrane</keyword>
<dbReference type="SUPFAM" id="SSF56436">
    <property type="entry name" value="C-type lectin-like"/>
    <property type="match status" value="1"/>
</dbReference>
<feature type="compositionally biased region" description="Basic and acidic residues" evidence="1">
    <location>
        <begin position="1"/>
        <end position="24"/>
    </location>
</feature>
<keyword evidence="5" id="KW-1185">Reference proteome</keyword>
<dbReference type="InterPro" id="IPR042095">
    <property type="entry name" value="SUMF_sf"/>
</dbReference>
<sequence length="425" mass="47915">MEEKEKQAEHNDSNSIHPIDKTELPEDDAPVVIPSAHRIKLLRRKNRKEKKGIGWMLFYGITIGLISASIIWYAFYNHTQKQIGMMQMKQTAESGIHNRQIAALEETITGLDSYSSDLKDRAETLQHEWTRSEKELLLLAKWITPSATPRPTETIQPTQTPLILWTIPPLTDSEPNAAGNQAEASEIPVTSGMVKIPAGNFMMGSDAADAHADEKPLHEVWLHDFWIDKTPVTNQAYQRCVDSGSCSEPADQSSKSRSDYFQNPAYANYPVVNVDWNQANAFCNWKGKRLPTEAEWEKAAKGNDDRIYPWGNISPDEYRVNFDNQIGDTVEVGKYLAGKSPYGVLDMAGNVWEWVSDWYSATYYQDIGTALISNPKGPENGDYRVLRGGSFGSRDWYLRVSVRSGNYATSISNSRGFRCAFSEEK</sequence>